<name>A0A9J7GS58_CRIGR</name>
<gene>
    <name evidence="4" type="primary">Ccdc107</name>
</gene>
<dbReference type="GeneID" id="100773807"/>
<keyword evidence="1" id="KW-0175">Coiled coil</keyword>
<evidence type="ECO:0000313" key="3">
    <source>
        <dbReference type="Proteomes" id="UP001108280"/>
    </source>
</evidence>
<reference evidence="3" key="1">
    <citation type="journal article" date="2018" name="Biotechnol. Bioeng.">
        <title>A reference genome of the Chinese hamster based on a hybrid assembly strategy.</title>
        <authorList>
            <person name="Rupp O."/>
            <person name="MacDonald M.L."/>
            <person name="Li S."/>
            <person name="Dhiman H."/>
            <person name="Polson S."/>
            <person name="Griep S."/>
            <person name="Heffner K."/>
            <person name="Hernandez I."/>
            <person name="Brinkrolf K."/>
            <person name="Jadhav V."/>
            <person name="Samoudi M."/>
            <person name="Hao H."/>
            <person name="Kingham B."/>
            <person name="Goesmann A."/>
            <person name="Betenbaugh M.J."/>
            <person name="Lewis N.E."/>
            <person name="Borth N."/>
            <person name="Lee K.H."/>
        </authorList>
    </citation>
    <scope>NUCLEOTIDE SEQUENCE [LARGE SCALE GENOMIC DNA]</scope>
    <source>
        <strain evidence="3">17A/GY</strain>
    </source>
</reference>
<keyword evidence="3" id="KW-1185">Reference proteome</keyword>
<keyword evidence="2" id="KW-0812">Transmembrane</keyword>
<dbReference type="InterPro" id="IPR038779">
    <property type="entry name" value="CCDC107"/>
</dbReference>
<dbReference type="CTD" id="203260"/>
<dbReference type="RefSeq" id="XP_035295800.1">
    <property type="nucleotide sequence ID" value="XM_035439909.1"/>
</dbReference>
<dbReference type="PANTHER" id="PTHR37345">
    <property type="entry name" value="COILED-COIL DOMAIN-CONTAINING PROTEIN 107"/>
    <property type="match status" value="1"/>
</dbReference>
<organism evidence="3 4">
    <name type="scientific">Cricetulus griseus</name>
    <name type="common">Chinese hamster</name>
    <name type="synonym">Cricetulus barabensis griseus</name>
    <dbReference type="NCBI Taxonomy" id="10029"/>
    <lineage>
        <taxon>Eukaryota</taxon>
        <taxon>Metazoa</taxon>
        <taxon>Chordata</taxon>
        <taxon>Craniata</taxon>
        <taxon>Vertebrata</taxon>
        <taxon>Euteleostomi</taxon>
        <taxon>Mammalia</taxon>
        <taxon>Eutheria</taxon>
        <taxon>Euarchontoglires</taxon>
        <taxon>Glires</taxon>
        <taxon>Rodentia</taxon>
        <taxon>Myomorpha</taxon>
        <taxon>Muroidea</taxon>
        <taxon>Cricetidae</taxon>
        <taxon>Cricetinae</taxon>
        <taxon>Cricetulus</taxon>
    </lineage>
</organism>
<protein>
    <submittedName>
        <fullName evidence="4">Coiled-coil domain-containing protein 107 isoform X3</fullName>
    </submittedName>
</protein>
<evidence type="ECO:0000256" key="1">
    <source>
        <dbReference type="SAM" id="Coils"/>
    </source>
</evidence>
<reference evidence="3" key="2">
    <citation type="journal article" date="2020" name="Biotechnol. Bioeng.">
        <title>Chromosome-scale scaffolds for the Chinese hamster reference genome assembly to facilitate the study of the CHO epigenome.</title>
        <authorList>
            <person name="Hilliard W."/>
            <person name="MacDonald M."/>
            <person name="Lee K.H."/>
        </authorList>
    </citation>
    <scope>NUCLEOTIDE SEQUENCE [LARGE SCALE GENOMIC DNA]</scope>
    <source>
        <strain evidence="3">17A/GY</strain>
    </source>
</reference>
<feature type="coiled-coil region" evidence="1">
    <location>
        <begin position="93"/>
        <end position="129"/>
    </location>
</feature>
<sequence length="264" mass="29847">MCHSKLRQEDSKSKACLGNLARSYLKNGRVGMLNKKAELCDQSSDSYHSDHIPKSVLAVWPYVGILTCCFVFWVSSRTRNYWDSEGPDEAAILQEEKNKKKSLQSEQQLMQLTQQLAQTEQHLNNLMTQLDPLFERVTTLVGTQRELLNMKLKTIHQLLQDCNPDLSVHIPGKRSGGDGLETEAGKLEQADLSLTKATIPFPKHLGKEDQQGAGDCEAWEGPINWSPDSWNLAPSWEVEQGLRRRWHKTVTKDPARNGEQPLKG</sequence>
<dbReference type="AlphaFoldDB" id="A0A9J7GS58"/>
<evidence type="ECO:0000313" key="4">
    <source>
        <dbReference type="RefSeq" id="XP_035295800.1"/>
    </source>
</evidence>
<proteinExistence type="predicted"/>
<evidence type="ECO:0000256" key="2">
    <source>
        <dbReference type="SAM" id="Phobius"/>
    </source>
</evidence>
<dbReference type="PANTHER" id="PTHR37345:SF1">
    <property type="entry name" value="COILED-COIL DOMAIN-CONTAINING PROTEIN 107"/>
    <property type="match status" value="1"/>
</dbReference>
<dbReference type="Proteomes" id="UP001108280">
    <property type="component" value="Chromosome 2"/>
</dbReference>
<accession>A0A9J7GS58</accession>
<feature type="transmembrane region" description="Helical" evidence="2">
    <location>
        <begin position="55"/>
        <end position="74"/>
    </location>
</feature>
<keyword evidence="2" id="KW-0472">Membrane</keyword>
<keyword evidence="2" id="KW-1133">Transmembrane helix</keyword>
<reference evidence="4" key="3">
    <citation type="submission" date="2025-08" db="UniProtKB">
        <authorList>
            <consortium name="RefSeq"/>
        </authorList>
    </citation>
    <scope>IDENTIFICATION</scope>
    <source>
        <strain evidence="4">17A/GY</strain>
        <tissue evidence="4">Liver</tissue>
    </source>
</reference>